<keyword evidence="2" id="KW-1185">Reference proteome</keyword>
<proteinExistence type="predicted"/>
<organism evidence="1 2">
    <name type="scientific">Danionella cerebrum</name>
    <dbReference type="NCBI Taxonomy" id="2873325"/>
    <lineage>
        <taxon>Eukaryota</taxon>
        <taxon>Metazoa</taxon>
        <taxon>Chordata</taxon>
        <taxon>Craniata</taxon>
        <taxon>Vertebrata</taxon>
        <taxon>Euteleostomi</taxon>
        <taxon>Actinopterygii</taxon>
        <taxon>Neopterygii</taxon>
        <taxon>Teleostei</taxon>
        <taxon>Ostariophysi</taxon>
        <taxon>Cypriniformes</taxon>
        <taxon>Danionidae</taxon>
        <taxon>Danioninae</taxon>
        <taxon>Danionella</taxon>
    </lineage>
</organism>
<protein>
    <submittedName>
        <fullName evidence="1">Uncharacterized protein</fullName>
    </submittedName>
</protein>
<dbReference type="OrthoDB" id="8960009at2759"/>
<dbReference type="AlphaFoldDB" id="A0A553NKP0"/>
<reference evidence="1 2" key="1">
    <citation type="journal article" date="2019" name="Sci. Data">
        <title>Hybrid genome assembly and annotation of Danionella translucida.</title>
        <authorList>
            <person name="Kadobianskyi M."/>
            <person name="Schulze L."/>
            <person name="Schuelke M."/>
            <person name="Judkewitz B."/>
        </authorList>
    </citation>
    <scope>NUCLEOTIDE SEQUENCE [LARGE SCALE GENOMIC DNA]</scope>
    <source>
        <strain evidence="1 2">Bolton</strain>
    </source>
</reference>
<evidence type="ECO:0000313" key="2">
    <source>
        <dbReference type="Proteomes" id="UP000316079"/>
    </source>
</evidence>
<dbReference type="EMBL" id="SRMA01026879">
    <property type="protein sequence ID" value="TRY66013.1"/>
    <property type="molecule type" value="Genomic_DNA"/>
</dbReference>
<comment type="caution">
    <text evidence="1">The sequence shown here is derived from an EMBL/GenBank/DDBJ whole genome shotgun (WGS) entry which is preliminary data.</text>
</comment>
<dbReference type="Proteomes" id="UP000316079">
    <property type="component" value="Unassembled WGS sequence"/>
</dbReference>
<evidence type="ECO:0000313" key="1">
    <source>
        <dbReference type="EMBL" id="TRY66013.1"/>
    </source>
</evidence>
<gene>
    <name evidence="1" type="ORF">DNTS_003785</name>
</gene>
<name>A0A553NKP0_9TELE</name>
<sequence length="87" mass="9799">MEMSQSERSCKKSDGIELLSMASVPEDSMLSGDFRGKFKKSQSRKRPTILACRQRVRGRKTSVKKEIQIEKEECRAGTDILSDACIS</sequence>
<accession>A0A553NKP0</accession>